<feature type="chain" id="PRO_5019727911" evidence="1">
    <location>
        <begin position="27"/>
        <end position="345"/>
    </location>
</feature>
<comment type="caution">
    <text evidence="2">The sequence shown here is derived from an EMBL/GenBank/DDBJ whole genome shotgun (WGS) entry which is preliminary data.</text>
</comment>
<dbReference type="NCBIfam" id="TIGR02474">
    <property type="entry name" value="pec_lyase"/>
    <property type="match status" value="1"/>
</dbReference>
<dbReference type="GO" id="GO:0016829">
    <property type="term" value="F:lyase activity"/>
    <property type="evidence" value="ECO:0007669"/>
    <property type="project" value="UniProtKB-KW"/>
</dbReference>
<keyword evidence="2" id="KW-0456">Lyase</keyword>
<name>A0A495IWW6_9SPHI</name>
<keyword evidence="1" id="KW-0732">Signal</keyword>
<gene>
    <name evidence="2" type="ORF">BDD43_1145</name>
</gene>
<dbReference type="EMBL" id="RBKU01000001">
    <property type="protein sequence ID" value="RKR81003.1"/>
    <property type="molecule type" value="Genomic_DNA"/>
</dbReference>
<dbReference type="Gene3D" id="1.50.10.20">
    <property type="match status" value="1"/>
</dbReference>
<accession>A0A495IWW6</accession>
<proteinExistence type="predicted"/>
<keyword evidence="3" id="KW-1185">Reference proteome</keyword>
<organism evidence="2 3">
    <name type="scientific">Mucilaginibacter gracilis</name>
    <dbReference type="NCBI Taxonomy" id="423350"/>
    <lineage>
        <taxon>Bacteria</taxon>
        <taxon>Pseudomonadati</taxon>
        <taxon>Bacteroidota</taxon>
        <taxon>Sphingobacteriia</taxon>
        <taxon>Sphingobacteriales</taxon>
        <taxon>Sphingobacteriaceae</taxon>
        <taxon>Mucilaginibacter</taxon>
    </lineage>
</organism>
<dbReference type="SUPFAM" id="SSF81853">
    <property type="entry name" value="Family 10 polysaccharide lyase"/>
    <property type="match status" value="1"/>
</dbReference>
<dbReference type="AlphaFoldDB" id="A0A495IWW6"/>
<protein>
    <submittedName>
        <fullName evidence="2">PelA/Pel-15E family pectate lyase</fullName>
    </submittedName>
</protein>
<dbReference type="InterPro" id="IPR012669">
    <property type="entry name" value="Pectate_lyase"/>
</dbReference>
<dbReference type="Pfam" id="PF09492">
    <property type="entry name" value="Pec_lyase"/>
    <property type="match status" value="1"/>
</dbReference>
<dbReference type="Proteomes" id="UP000268007">
    <property type="component" value="Unassembled WGS sequence"/>
</dbReference>
<evidence type="ECO:0000313" key="2">
    <source>
        <dbReference type="EMBL" id="RKR81003.1"/>
    </source>
</evidence>
<evidence type="ECO:0000256" key="1">
    <source>
        <dbReference type="SAM" id="SignalP"/>
    </source>
</evidence>
<evidence type="ECO:0000313" key="3">
    <source>
        <dbReference type="Proteomes" id="UP000268007"/>
    </source>
</evidence>
<feature type="signal peptide" evidence="1">
    <location>
        <begin position="1"/>
        <end position="26"/>
    </location>
</feature>
<sequence>MSNMQTRFFKSLLSLAAIFFVARLCAQDLRADNMLRFQRPSGGWFKQFRGKAFSYNQEFSATDKTDIAFEVLEGAATIDNNATNMEIRYLVKIYKSIPNPLYLASAERGIRYLLKAQYPNGGFPQYYPDHGLYRNEITYNDNAMINALNLLMDVALGRNGLDVIDRKLIDSCRNGVDRGIRCILNTQIIQSGRLTGWCQQYDERTLQPAKARAYELPSVSGSESVGIIRFLMDQPYPTQEMKASVKAAVQWLNDVKIVGYKVVSVPAPGTEKGTDKKMAVDPTSIMWARYYEIGTDRPFFCNRDGIKVYTLQELSYERRNGYAWYGNWPEQLLAKDYPDWLRKWN</sequence>
<reference evidence="2 3" key="1">
    <citation type="submission" date="2018-10" db="EMBL/GenBank/DDBJ databases">
        <title>Genomic Encyclopedia of Archaeal and Bacterial Type Strains, Phase II (KMG-II): from individual species to whole genera.</title>
        <authorList>
            <person name="Goeker M."/>
        </authorList>
    </citation>
    <scope>NUCLEOTIDE SEQUENCE [LARGE SCALE GENOMIC DNA]</scope>
    <source>
        <strain evidence="2 3">DSM 18602</strain>
    </source>
</reference>